<organism evidence="3 4">
    <name type="scientific">Geobacillus kaustophilus</name>
    <dbReference type="NCBI Taxonomy" id="1462"/>
    <lineage>
        <taxon>Bacteria</taxon>
        <taxon>Bacillati</taxon>
        <taxon>Bacillota</taxon>
        <taxon>Bacilli</taxon>
        <taxon>Bacillales</taxon>
        <taxon>Anoxybacillaceae</taxon>
        <taxon>Geobacillus</taxon>
        <taxon>Geobacillus thermoleovorans group</taxon>
    </lineage>
</organism>
<evidence type="ECO:0000256" key="1">
    <source>
        <dbReference type="ARBA" id="ARBA00023118"/>
    </source>
</evidence>
<dbReference type="Gene3D" id="3.30.70.1890">
    <property type="match status" value="1"/>
</dbReference>
<gene>
    <name evidence="3" type="primary">cas6</name>
    <name evidence="3" type="ORF">LG52_906</name>
</gene>
<dbReference type="Pfam" id="PF01881">
    <property type="entry name" value="Cas_Cas6_C"/>
    <property type="match status" value="1"/>
</dbReference>
<evidence type="ECO:0000259" key="2">
    <source>
        <dbReference type="Pfam" id="PF01881"/>
    </source>
</evidence>
<dbReference type="CDD" id="cd21140">
    <property type="entry name" value="Cas6_I-like"/>
    <property type="match status" value="1"/>
</dbReference>
<dbReference type="PATRIC" id="fig|1462.6.peg.1063"/>
<dbReference type="GO" id="GO:0051607">
    <property type="term" value="P:defense response to virus"/>
    <property type="evidence" value="ECO:0007669"/>
    <property type="project" value="UniProtKB-KW"/>
</dbReference>
<dbReference type="NCBIfam" id="TIGR01877">
    <property type="entry name" value="cas_cas6"/>
    <property type="match status" value="1"/>
</dbReference>
<proteinExistence type="predicted"/>
<dbReference type="GO" id="GO:0016788">
    <property type="term" value="F:hydrolase activity, acting on ester bonds"/>
    <property type="evidence" value="ECO:0007669"/>
    <property type="project" value="InterPro"/>
</dbReference>
<dbReference type="Gene3D" id="3.30.70.1900">
    <property type="match status" value="1"/>
</dbReference>
<dbReference type="InterPro" id="IPR049435">
    <property type="entry name" value="Cas_Cas6_C"/>
</dbReference>
<protein>
    <submittedName>
        <fullName evidence="3">CRISPR-associated endoribonuclease Cas6</fullName>
    </submittedName>
</protein>
<evidence type="ECO:0000313" key="4">
    <source>
        <dbReference type="Proteomes" id="UP000032522"/>
    </source>
</evidence>
<keyword evidence="1" id="KW-0051">Antiviral defense</keyword>
<dbReference type="PANTHER" id="PTHR36984">
    <property type="entry name" value="CRISPR-ASSOCIATED ENDORIBONUCLEASE CAS6 1"/>
    <property type="match status" value="1"/>
</dbReference>
<dbReference type="PANTHER" id="PTHR36984:SF3">
    <property type="entry name" value="CRISPR-ASSOCIATED ENDORIBONUCLEASE CAS6"/>
    <property type="match status" value="1"/>
</dbReference>
<comment type="caution">
    <text evidence="3">The sequence shown here is derived from an EMBL/GenBank/DDBJ whole genome shotgun (WGS) entry which is preliminary data.</text>
</comment>
<reference evidence="3 4" key="1">
    <citation type="submission" date="2015-01" db="EMBL/GenBank/DDBJ databases">
        <authorList>
            <person name="Filippidou S."/>
            <person name="Jeanneret N."/>
            <person name="Russel-Delif L."/>
            <person name="Junier T."/>
            <person name="Wunderlin T."/>
            <person name="Molina V."/>
            <person name="Johnson S.L."/>
            <person name="Davenport K.W."/>
            <person name="Chain P.S."/>
            <person name="Dorador C."/>
            <person name="Junier P."/>
        </authorList>
    </citation>
    <scope>NUCLEOTIDE SEQUENCE [LARGE SCALE GENOMIC DNA]</scope>
    <source>
        <strain evidence="3 4">Et7/4</strain>
    </source>
</reference>
<dbReference type="AlphaFoldDB" id="A0A0D8BY61"/>
<dbReference type="Proteomes" id="UP000032522">
    <property type="component" value="Unassembled WGS sequence"/>
</dbReference>
<accession>A0A0D8BY61</accession>
<dbReference type="OrthoDB" id="45555at2"/>
<evidence type="ECO:0000313" key="3">
    <source>
        <dbReference type="EMBL" id="KJE29070.1"/>
    </source>
</evidence>
<name>A0A0D8BY61_GEOKU</name>
<feature type="domain" description="CRISPR associated protein Cas6 C-terminal" evidence="2">
    <location>
        <begin position="110"/>
        <end position="236"/>
    </location>
</feature>
<sequence>MRLTCSFKAERMPVSYRMMLVSVIKEALRMSDEQYCERLYKSASMKPFAFSVYLKNFHFVDQEVYLEGMTMTVSSPDHEFLLHLYNGLQQKRAFSYKQYQLVKEKIRMLPEKTITDSTVVFRTLSPMLVEDKNQKPVSPDAPDYEEHVNHLADLILRQYRGNGLLSPLIVRPLRWRKVVVKETNHEFEATHGGGNVLYFTAYQTFFSLTGHPSDLQLLYQLGLSKRRNQGFGLLEVEEVRG</sequence>
<dbReference type="InterPro" id="IPR045747">
    <property type="entry name" value="CRISPR-assoc_prot_Cas6_N_sf"/>
</dbReference>
<dbReference type="EMBL" id="JYBP01000003">
    <property type="protein sequence ID" value="KJE29070.1"/>
    <property type="molecule type" value="Genomic_DNA"/>
</dbReference>
<dbReference type="InterPro" id="IPR010156">
    <property type="entry name" value="CRISPR-assoc_prot_Cas6"/>
</dbReference>